<accession>A0A5D0CMR5</accession>
<dbReference type="PANTHER" id="PTHR39452:SF1">
    <property type="entry name" value="CHEY-P PHOSPHATASE CHEX"/>
    <property type="match status" value="1"/>
</dbReference>
<keyword evidence="1" id="KW-0145">Chemotaxis</keyword>
<evidence type="ECO:0000259" key="2">
    <source>
        <dbReference type="Pfam" id="PF13690"/>
    </source>
</evidence>
<organism evidence="3 4">
    <name type="scientific">Paenibacillus faecis</name>
    <dbReference type="NCBI Taxonomy" id="862114"/>
    <lineage>
        <taxon>Bacteria</taxon>
        <taxon>Bacillati</taxon>
        <taxon>Bacillota</taxon>
        <taxon>Bacilli</taxon>
        <taxon>Bacillales</taxon>
        <taxon>Paenibacillaceae</taxon>
        <taxon>Paenibacillus</taxon>
    </lineage>
</organism>
<dbReference type="Pfam" id="PF13690">
    <property type="entry name" value="CheX"/>
    <property type="match status" value="1"/>
</dbReference>
<comment type="caution">
    <text evidence="3">The sequence shown here is derived from an EMBL/GenBank/DDBJ whole genome shotgun (WGS) entry which is preliminary data.</text>
</comment>
<protein>
    <submittedName>
        <fullName evidence="3">Chemotaxis protein CheX</fullName>
    </submittedName>
</protein>
<evidence type="ECO:0000313" key="4">
    <source>
        <dbReference type="Proteomes" id="UP000325218"/>
    </source>
</evidence>
<gene>
    <name evidence="3" type="ORF">FRY98_24110</name>
</gene>
<dbReference type="PANTHER" id="PTHR39452">
    <property type="entry name" value="CHEY-P PHOSPHATASE CHEX"/>
    <property type="match status" value="1"/>
</dbReference>
<dbReference type="InterPro" id="IPR038756">
    <property type="entry name" value="CheX-like"/>
</dbReference>
<dbReference type="InterPro" id="IPR028976">
    <property type="entry name" value="CheC-like_sf"/>
</dbReference>
<dbReference type="SUPFAM" id="SSF103039">
    <property type="entry name" value="CheC-like"/>
    <property type="match status" value="1"/>
</dbReference>
<dbReference type="Gene3D" id="3.40.1550.10">
    <property type="entry name" value="CheC-like"/>
    <property type="match status" value="1"/>
</dbReference>
<reference evidence="3 4" key="1">
    <citation type="submission" date="2019-08" db="EMBL/GenBank/DDBJ databases">
        <title>Genome sequencing of Paenibacillus faecis DSM 23593(T).</title>
        <authorList>
            <person name="Kook J.-K."/>
            <person name="Park S.-N."/>
            <person name="Lim Y.K."/>
        </authorList>
    </citation>
    <scope>NUCLEOTIDE SEQUENCE [LARGE SCALE GENOMIC DNA]</scope>
    <source>
        <strain evidence="3 4">DSM 23593</strain>
    </source>
</reference>
<name>A0A5D0CMR5_9BACL</name>
<dbReference type="Proteomes" id="UP000325218">
    <property type="component" value="Unassembled WGS sequence"/>
</dbReference>
<dbReference type="OrthoDB" id="9788100at2"/>
<sequence>MKAEVINPFLESARTVIQQVVQVSPSTGSLGVKEIQPVEDHIWIQIDMTGHFSGMVIFGLQEEVALRIVSAMMGGFVLTEMDEMGRSAISELGNMISGNASTILSNQGYVVDITPPKVIQSEGGQAAPRKALCIPLVMDGIGELDIQVMIS</sequence>
<keyword evidence="4" id="KW-1185">Reference proteome</keyword>
<dbReference type="CDD" id="cd17906">
    <property type="entry name" value="CheX"/>
    <property type="match status" value="1"/>
</dbReference>
<dbReference type="InterPro" id="IPR028051">
    <property type="entry name" value="CheX-like_dom"/>
</dbReference>
<evidence type="ECO:0000256" key="1">
    <source>
        <dbReference type="ARBA" id="ARBA00022500"/>
    </source>
</evidence>
<dbReference type="AlphaFoldDB" id="A0A5D0CMR5"/>
<feature type="domain" description="Chemotaxis phosphatase CheX-like" evidence="2">
    <location>
        <begin position="45"/>
        <end position="132"/>
    </location>
</feature>
<dbReference type="RefSeq" id="WP_148456929.1">
    <property type="nucleotide sequence ID" value="NZ_BORZ01000012.1"/>
</dbReference>
<dbReference type="EMBL" id="VSDO01000005">
    <property type="protein sequence ID" value="TYA10860.1"/>
    <property type="molecule type" value="Genomic_DNA"/>
</dbReference>
<proteinExistence type="predicted"/>
<evidence type="ECO:0000313" key="3">
    <source>
        <dbReference type="EMBL" id="TYA10860.1"/>
    </source>
</evidence>
<dbReference type="GO" id="GO:0006935">
    <property type="term" value="P:chemotaxis"/>
    <property type="evidence" value="ECO:0007669"/>
    <property type="project" value="UniProtKB-KW"/>
</dbReference>